<dbReference type="InterPro" id="IPR050808">
    <property type="entry name" value="Phage_Integrase"/>
</dbReference>
<evidence type="ECO:0000256" key="2">
    <source>
        <dbReference type="ARBA" id="ARBA00022908"/>
    </source>
</evidence>
<accession>A0A0R3M4S6</accession>
<dbReference type="Proteomes" id="UP000050863">
    <property type="component" value="Unassembled WGS sequence"/>
</dbReference>
<keyword evidence="4" id="KW-0233">DNA recombination</keyword>
<evidence type="ECO:0000259" key="5">
    <source>
        <dbReference type="PROSITE" id="PS51898"/>
    </source>
</evidence>
<dbReference type="InterPro" id="IPR025166">
    <property type="entry name" value="Integrase_DNA_bind_dom"/>
</dbReference>
<dbReference type="InterPro" id="IPR013762">
    <property type="entry name" value="Integrase-like_cat_sf"/>
</dbReference>
<dbReference type="GO" id="GO:0015074">
    <property type="term" value="P:DNA integration"/>
    <property type="evidence" value="ECO:0007669"/>
    <property type="project" value="UniProtKB-KW"/>
</dbReference>
<dbReference type="PROSITE" id="PS51898">
    <property type="entry name" value="TYR_RECOMBINASE"/>
    <property type="match status" value="1"/>
</dbReference>
<dbReference type="CDD" id="cd00801">
    <property type="entry name" value="INT_P4_C"/>
    <property type="match status" value="1"/>
</dbReference>
<dbReference type="RefSeq" id="WP_057833669.1">
    <property type="nucleotide sequence ID" value="NZ_LLXZ01000009.1"/>
</dbReference>
<comment type="similarity">
    <text evidence="1">Belongs to the 'phage' integrase family.</text>
</comment>
<evidence type="ECO:0000256" key="3">
    <source>
        <dbReference type="ARBA" id="ARBA00023125"/>
    </source>
</evidence>
<proteinExistence type="inferred from homology"/>
<reference evidence="6 7" key="1">
    <citation type="submission" date="2014-03" db="EMBL/GenBank/DDBJ databases">
        <title>Bradyrhizobium valentinum sp. nov., isolated from effective nodules of Lupinus mariae-josephae, a lupine endemic of basic-lime soils in Eastern Spain.</title>
        <authorList>
            <person name="Duran D."/>
            <person name="Rey L."/>
            <person name="Navarro A."/>
            <person name="Busquets A."/>
            <person name="Imperial J."/>
            <person name="Ruiz-Argueso T."/>
        </authorList>
    </citation>
    <scope>NUCLEOTIDE SEQUENCE [LARGE SCALE GENOMIC DNA]</scope>
    <source>
        <strain evidence="6 7">PAC68</strain>
    </source>
</reference>
<feature type="domain" description="Tyr recombinase" evidence="5">
    <location>
        <begin position="205"/>
        <end position="380"/>
    </location>
</feature>
<protein>
    <submittedName>
        <fullName evidence="6">Integrase</fullName>
    </submittedName>
</protein>
<dbReference type="PANTHER" id="PTHR30629:SF2">
    <property type="entry name" value="PROPHAGE INTEGRASE INTS-RELATED"/>
    <property type="match status" value="1"/>
</dbReference>
<evidence type="ECO:0000313" key="6">
    <source>
        <dbReference type="EMBL" id="KRR14923.1"/>
    </source>
</evidence>
<dbReference type="AlphaFoldDB" id="A0A0R3M4S6"/>
<evidence type="ECO:0000256" key="1">
    <source>
        <dbReference type="ARBA" id="ARBA00008857"/>
    </source>
</evidence>
<evidence type="ECO:0000256" key="4">
    <source>
        <dbReference type="ARBA" id="ARBA00023172"/>
    </source>
</evidence>
<comment type="caution">
    <text evidence="6">The sequence shown here is derived from an EMBL/GenBank/DDBJ whole genome shotgun (WGS) entry which is preliminary data.</text>
</comment>
<dbReference type="Gene3D" id="3.30.160.390">
    <property type="entry name" value="Integrase, DNA-binding domain"/>
    <property type="match status" value="1"/>
</dbReference>
<dbReference type="InterPro" id="IPR038488">
    <property type="entry name" value="Integrase_DNA-bd_sf"/>
</dbReference>
<dbReference type="EMBL" id="LLXZ01000009">
    <property type="protein sequence ID" value="KRR14923.1"/>
    <property type="molecule type" value="Genomic_DNA"/>
</dbReference>
<dbReference type="OrthoDB" id="9795573at2"/>
<dbReference type="Gene3D" id="1.10.150.130">
    <property type="match status" value="1"/>
</dbReference>
<sequence length="389" mass="43784">MKPVGRHPQKALTSVRVNSLAAPGRYGDGNGLYLVVDPSGAKRWVLRTVVQGKRRDIGLGGLRLVSLAEARVKALEYRRLARDGGNPVEAKRRAKVVPTFADAARSTLEQHRGGWKNEKHASAWINTLTTYVFPIMGEKRVDQIETADVLRALSPIWLSKPETARRIRRRIAIVLDWSKASGFRTGDNPVDSVNKGLPRQSEKRGHFAAMPYSEVPGFVKKLPEVPTSQFARLGFEFLILTAARTNEVLRADWTEIDLDKAIWTIPAARMKVGREHRVPLAKRSLGLLETAREIGGDSGLIFPGRQVDEPMSNMIFLMLLRRLGATFTAHGFRSAFRDWASECTNFPREVCEMALAHSIKDKTEAAYRRGDLFEKRRQLMEDWNNFLSS</sequence>
<keyword evidence="7" id="KW-1185">Reference proteome</keyword>
<dbReference type="GO" id="GO:0006310">
    <property type="term" value="P:DNA recombination"/>
    <property type="evidence" value="ECO:0007669"/>
    <property type="project" value="UniProtKB-KW"/>
</dbReference>
<keyword evidence="3" id="KW-0238">DNA-binding</keyword>
<dbReference type="GO" id="GO:0003677">
    <property type="term" value="F:DNA binding"/>
    <property type="evidence" value="ECO:0007669"/>
    <property type="project" value="UniProtKB-KW"/>
</dbReference>
<dbReference type="Pfam" id="PF00589">
    <property type="entry name" value="Phage_integrase"/>
    <property type="match status" value="1"/>
</dbReference>
<dbReference type="InterPro" id="IPR010998">
    <property type="entry name" value="Integrase_recombinase_N"/>
</dbReference>
<dbReference type="SUPFAM" id="SSF56349">
    <property type="entry name" value="DNA breaking-rejoining enzymes"/>
    <property type="match status" value="1"/>
</dbReference>
<dbReference type="InterPro" id="IPR011010">
    <property type="entry name" value="DNA_brk_join_enz"/>
</dbReference>
<gene>
    <name evidence="6" type="ORF">CQ12_32295</name>
</gene>
<keyword evidence="2" id="KW-0229">DNA integration</keyword>
<dbReference type="Gene3D" id="1.10.443.10">
    <property type="entry name" value="Intergrase catalytic core"/>
    <property type="match status" value="1"/>
</dbReference>
<dbReference type="InterPro" id="IPR002104">
    <property type="entry name" value="Integrase_catalytic"/>
</dbReference>
<evidence type="ECO:0000313" key="7">
    <source>
        <dbReference type="Proteomes" id="UP000050863"/>
    </source>
</evidence>
<name>A0A0R3M4S6_9BRAD</name>
<dbReference type="STRING" id="280332.CQ12_32295"/>
<organism evidence="6 7">
    <name type="scientific">Bradyrhizobium jicamae</name>
    <dbReference type="NCBI Taxonomy" id="280332"/>
    <lineage>
        <taxon>Bacteria</taxon>
        <taxon>Pseudomonadati</taxon>
        <taxon>Pseudomonadota</taxon>
        <taxon>Alphaproteobacteria</taxon>
        <taxon>Hyphomicrobiales</taxon>
        <taxon>Nitrobacteraceae</taxon>
        <taxon>Bradyrhizobium</taxon>
    </lineage>
</organism>
<dbReference type="InterPro" id="IPR053876">
    <property type="entry name" value="Phage_int_M"/>
</dbReference>
<dbReference type="PANTHER" id="PTHR30629">
    <property type="entry name" value="PROPHAGE INTEGRASE"/>
    <property type="match status" value="1"/>
</dbReference>
<dbReference type="Pfam" id="PF22022">
    <property type="entry name" value="Phage_int_M"/>
    <property type="match status" value="1"/>
</dbReference>
<dbReference type="Pfam" id="PF13356">
    <property type="entry name" value="Arm-DNA-bind_3"/>
    <property type="match status" value="1"/>
</dbReference>